<evidence type="ECO:0000313" key="9">
    <source>
        <dbReference type="Proteomes" id="UP000184520"/>
    </source>
</evidence>
<dbReference type="InterPro" id="IPR039425">
    <property type="entry name" value="RNA_pol_sigma-70-like"/>
</dbReference>
<reference evidence="9" key="1">
    <citation type="submission" date="2016-11" db="EMBL/GenBank/DDBJ databases">
        <authorList>
            <person name="Varghese N."/>
            <person name="Submissions S."/>
        </authorList>
    </citation>
    <scope>NUCLEOTIDE SEQUENCE [LARGE SCALE GENOMIC DNA]</scope>
    <source>
        <strain evidence="9">CGMCC 1.8995</strain>
    </source>
</reference>
<keyword evidence="2" id="KW-0805">Transcription regulation</keyword>
<dbReference type="CDD" id="cd06171">
    <property type="entry name" value="Sigma70_r4"/>
    <property type="match status" value="1"/>
</dbReference>
<dbReference type="SUPFAM" id="SSF88946">
    <property type="entry name" value="Sigma2 domain of RNA polymerase sigma factors"/>
    <property type="match status" value="1"/>
</dbReference>
<evidence type="ECO:0000259" key="7">
    <source>
        <dbReference type="Pfam" id="PF08281"/>
    </source>
</evidence>
<dbReference type="GO" id="GO:0003677">
    <property type="term" value="F:DNA binding"/>
    <property type="evidence" value="ECO:0007669"/>
    <property type="project" value="UniProtKB-KW"/>
</dbReference>
<dbReference type="Proteomes" id="UP000184520">
    <property type="component" value="Unassembled WGS sequence"/>
</dbReference>
<sequence length="162" mass="17953">MLTEAQCDEVVKEYAPMLARIASSYENDKHLQQDLLQEISLAVWRACASFRGDASVKTFVAKVAHNRCVDYVIKARNQTDNVELSDGMLISQNSDNQDKSRDLMSAINRLSLPLRQVITMQLEGFTYSEIASVLGTSEAAVTKRAGRARTLLEQLLGSNNNG</sequence>
<evidence type="ECO:0000256" key="1">
    <source>
        <dbReference type="ARBA" id="ARBA00010641"/>
    </source>
</evidence>
<protein>
    <submittedName>
        <fullName evidence="8">RNA polymerase sigma-70 factor, ECF subfamily</fullName>
    </submittedName>
</protein>
<dbReference type="GO" id="GO:0006352">
    <property type="term" value="P:DNA-templated transcription initiation"/>
    <property type="evidence" value="ECO:0007669"/>
    <property type="project" value="InterPro"/>
</dbReference>
<feature type="domain" description="RNA polymerase sigma factor 70 region 4 type 2" evidence="7">
    <location>
        <begin position="101"/>
        <end position="151"/>
    </location>
</feature>
<dbReference type="AlphaFoldDB" id="A0A1M5E9V8"/>
<keyword evidence="4" id="KW-0238">DNA-binding</keyword>
<dbReference type="InterPro" id="IPR036388">
    <property type="entry name" value="WH-like_DNA-bd_sf"/>
</dbReference>
<evidence type="ECO:0000313" key="8">
    <source>
        <dbReference type="EMBL" id="SHF75987.1"/>
    </source>
</evidence>
<evidence type="ECO:0000256" key="4">
    <source>
        <dbReference type="ARBA" id="ARBA00023125"/>
    </source>
</evidence>
<dbReference type="InterPro" id="IPR013325">
    <property type="entry name" value="RNA_pol_sigma_r2"/>
</dbReference>
<keyword evidence="9" id="KW-1185">Reference proteome</keyword>
<accession>A0A1M5E9V8</accession>
<dbReference type="PANTHER" id="PTHR43133">
    <property type="entry name" value="RNA POLYMERASE ECF-TYPE SIGMA FACTO"/>
    <property type="match status" value="1"/>
</dbReference>
<dbReference type="InterPro" id="IPR013324">
    <property type="entry name" value="RNA_pol_sigma_r3/r4-like"/>
</dbReference>
<dbReference type="InterPro" id="IPR007627">
    <property type="entry name" value="RNA_pol_sigma70_r2"/>
</dbReference>
<dbReference type="InterPro" id="IPR014284">
    <property type="entry name" value="RNA_pol_sigma-70_dom"/>
</dbReference>
<organism evidence="8 9">
    <name type="scientific">Marisediminitalea aggregata</name>
    <dbReference type="NCBI Taxonomy" id="634436"/>
    <lineage>
        <taxon>Bacteria</taxon>
        <taxon>Pseudomonadati</taxon>
        <taxon>Pseudomonadota</taxon>
        <taxon>Gammaproteobacteria</taxon>
        <taxon>Alteromonadales</taxon>
        <taxon>Alteromonadaceae</taxon>
        <taxon>Marisediminitalea</taxon>
    </lineage>
</organism>
<dbReference type="SUPFAM" id="SSF88659">
    <property type="entry name" value="Sigma3 and sigma4 domains of RNA polymerase sigma factors"/>
    <property type="match status" value="1"/>
</dbReference>
<dbReference type="Gene3D" id="1.10.1740.10">
    <property type="match status" value="1"/>
</dbReference>
<dbReference type="STRING" id="634436.SAMN05216361_0309"/>
<feature type="domain" description="RNA polymerase sigma-70 region 2" evidence="6">
    <location>
        <begin position="11"/>
        <end position="76"/>
    </location>
</feature>
<name>A0A1M5E9V8_9ALTE</name>
<evidence type="ECO:0000256" key="3">
    <source>
        <dbReference type="ARBA" id="ARBA00023082"/>
    </source>
</evidence>
<dbReference type="InterPro" id="IPR013249">
    <property type="entry name" value="RNA_pol_sigma70_r4_t2"/>
</dbReference>
<keyword evidence="5" id="KW-0804">Transcription</keyword>
<dbReference type="GO" id="GO:0016987">
    <property type="term" value="F:sigma factor activity"/>
    <property type="evidence" value="ECO:0007669"/>
    <property type="project" value="UniProtKB-KW"/>
</dbReference>
<keyword evidence="3" id="KW-0731">Sigma factor</keyword>
<dbReference type="Pfam" id="PF08281">
    <property type="entry name" value="Sigma70_r4_2"/>
    <property type="match status" value="1"/>
</dbReference>
<evidence type="ECO:0000256" key="5">
    <source>
        <dbReference type="ARBA" id="ARBA00023163"/>
    </source>
</evidence>
<comment type="similarity">
    <text evidence="1">Belongs to the sigma-70 factor family. ECF subfamily.</text>
</comment>
<dbReference type="Pfam" id="PF04542">
    <property type="entry name" value="Sigma70_r2"/>
    <property type="match status" value="1"/>
</dbReference>
<dbReference type="NCBIfam" id="TIGR02937">
    <property type="entry name" value="sigma70-ECF"/>
    <property type="match status" value="1"/>
</dbReference>
<gene>
    <name evidence="8" type="ORF">SAMN05216361_0309</name>
</gene>
<dbReference type="RefSeq" id="WP_245819090.1">
    <property type="nucleotide sequence ID" value="NZ_FQWD01000001.1"/>
</dbReference>
<proteinExistence type="inferred from homology"/>
<dbReference type="EMBL" id="FQWD01000001">
    <property type="protein sequence ID" value="SHF75987.1"/>
    <property type="molecule type" value="Genomic_DNA"/>
</dbReference>
<evidence type="ECO:0000256" key="2">
    <source>
        <dbReference type="ARBA" id="ARBA00023015"/>
    </source>
</evidence>
<dbReference type="Gene3D" id="1.10.10.10">
    <property type="entry name" value="Winged helix-like DNA-binding domain superfamily/Winged helix DNA-binding domain"/>
    <property type="match status" value="1"/>
</dbReference>
<evidence type="ECO:0000259" key="6">
    <source>
        <dbReference type="Pfam" id="PF04542"/>
    </source>
</evidence>
<dbReference type="PANTHER" id="PTHR43133:SF8">
    <property type="entry name" value="RNA POLYMERASE SIGMA FACTOR HI_1459-RELATED"/>
    <property type="match status" value="1"/>
</dbReference>